<keyword evidence="5" id="KW-0687">Ribonucleoprotein</keyword>
<keyword evidence="10" id="KW-1185">Reference proteome</keyword>
<keyword evidence="3" id="KW-0689">Ribosomal protein</keyword>
<evidence type="ECO:0000256" key="7">
    <source>
        <dbReference type="ARBA" id="ARBA00035399"/>
    </source>
</evidence>
<dbReference type="InterPro" id="IPR010729">
    <property type="entry name" value="Ribosomal_uL29_mit"/>
</dbReference>
<keyword evidence="4" id="KW-0496">Mitochondrion</keyword>
<evidence type="ECO:0000256" key="1">
    <source>
        <dbReference type="ARBA" id="ARBA00004173"/>
    </source>
</evidence>
<feature type="compositionally biased region" description="Basic residues" evidence="8">
    <location>
        <begin position="68"/>
        <end position="80"/>
    </location>
</feature>
<sequence>MSVSRLPRLTRFLRSMHTEGRQIDRQGPSTSPQSHTHIPPSVNAVHPPIPTPEIIDTSPFVESSRPTHTSKGKSIPRRPARQIPVSLPNGDPEPPSYPPPKEYFDTLEENRQAKHPLWQFFHVPSTGVGRLKEDAAPPQSMGSLETLLNEAENLHSGRSWTAAELRQKSFKDLHTLWYVLLKERNVLATQKEERRRLNIGQRVDGDLITKRAFRCRKTMARIKYVLNERRLGLIAAAGPQLVRQVEPTFVPWSASATTDPAGATAAIRGEIEAPLRVLRGKVRKGRAAAAGAADESFIEDEVVNEEEVESRDEGFGGGKEAEEFVKEVEVKEDGKVEKKD</sequence>
<evidence type="ECO:0000256" key="6">
    <source>
        <dbReference type="ARBA" id="ARBA00035289"/>
    </source>
</evidence>
<evidence type="ECO:0000256" key="4">
    <source>
        <dbReference type="ARBA" id="ARBA00023128"/>
    </source>
</evidence>
<proteinExistence type="inferred from homology"/>
<evidence type="ECO:0000313" key="9">
    <source>
        <dbReference type="EMBL" id="OCF38105.1"/>
    </source>
</evidence>
<evidence type="ECO:0000256" key="8">
    <source>
        <dbReference type="SAM" id="MobiDB-lite"/>
    </source>
</evidence>
<dbReference type="SUPFAM" id="SSF46561">
    <property type="entry name" value="Ribosomal protein L29 (L29p)"/>
    <property type="match status" value="1"/>
</dbReference>
<feature type="compositionally biased region" description="Basic and acidic residues" evidence="8">
    <location>
        <begin position="311"/>
        <end position="340"/>
    </location>
</feature>
<dbReference type="Gene3D" id="6.10.330.20">
    <property type="match status" value="1"/>
</dbReference>
<gene>
    <name evidence="9" type="ORF">I316_00329</name>
</gene>
<feature type="region of interest" description="Disordered" evidence="8">
    <location>
        <begin position="308"/>
        <end position="340"/>
    </location>
</feature>
<dbReference type="GO" id="GO:0032543">
    <property type="term" value="P:mitochondrial translation"/>
    <property type="evidence" value="ECO:0007669"/>
    <property type="project" value="TreeGrafter"/>
</dbReference>
<dbReference type="STRING" id="1296120.A0A1B9H4A8"/>
<protein>
    <recommendedName>
        <fullName evidence="6">Large ribosomal subunit protein uL29m</fullName>
    </recommendedName>
    <alternativeName>
        <fullName evidence="7">54S ribosomal protein L4, mitochondrial</fullName>
    </alternativeName>
</protein>
<evidence type="ECO:0000256" key="5">
    <source>
        <dbReference type="ARBA" id="ARBA00023274"/>
    </source>
</evidence>
<dbReference type="OrthoDB" id="270763at2759"/>
<evidence type="ECO:0000256" key="3">
    <source>
        <dbReference type="ARBA" id="ARBA00022980"/>
    </source>
</evidence>
<evidence type="ECO:0000256" key="2">
    <source>
        <dbReference type="ARBA" id="ARBA00009254"/>
    </source>
</evidence>
<comment type="subcellular location">
    <subcellularLocation>
        <location evidence="1">Mitochondrion</location>
    </subcellularLocation>
</comment>
<organism evidence="9 10">
    <name type="scientific">Kwoniella heveanensis BCC8398</name>
    <dbReference type="NCBI Taxonomy" id="1296120"/>
    <lineage>
        <taxon>Eukaryota</taxon>
        <taxon>Fungi</taxon>
        <taxon>Dikarya</taxon>
        <taxon>Basidiomycota</taxon>
        <taxon>Agaricomycotina</taxon>
        <taxon>Tremellomycetes</taxon>
        <taxon>Tremellales</taxon>
        <taxon>Cryptococcaceae</taxon>
        <taxon>Kwoniella</taxon>
    </lineage>
</organism>
<dbReference type="Proteomes" id="UP000092666">
    <property type="component" value="Unassembled WGS sequence"/>
</dbReference>
<name>A0A1B9H4A8_9TREE</name>
<reference evidence="10" key="2">
    <citation type="submission" date="2013-12" db="EMBL/GenBank/DDBJ databases">
        <title>Evolution of pathogenesis and genome organization in the Tremellales.</title>
        <authorList>
            <person name="Cuomo C."/>
            <person name="Litvintseva A."/>
            <person name="Heitman J."/>
            <person name="Chen Y."/>
            <person name="Sun S."/>
            <person name="Springer D."/>
            <person name="Dromer F."/>
            <person name="Young S."/>
            <person name="Zeng Q."/>
            <person name="Chapman S."/>
            <person name="Gujja S."/>
            <person name="Saif S."/>
            <person name="Birren B."/>
        </authorList>
    </citation>
    <scope>NUCLEOTIDE SEQUENCE [LARGE SCALE GENOMIC DNA]</scope>
    <source>
        <strain evidence="10">BCC8398</strain>
    </source>
</reference>
<dbReference type="EMBL" id="KI669492">
    <property type="protein sequence ID" value="OCF38105.1"/>
    <property type="molecule type" value="Genomic_DNA"/>
</dbReference>
<dbReference type="PANTHER" id="PTHR21183:SF18">
    <property type="entry name" value="LARGE RIBOSOMAL SUBUNIT PROTEIN UL29M"/>
    <property type="match status" value="1"/>
</dbReference>
<dbReference type="InterPro" id="IPR036049">
    <property type="entry name" value="Ribosomal_uL29_sf"/>
</dbReference>
<evidence type="ECO:0000313" key="10">
    <source>
        <dbReference type="Proteomes" id="UP000092666"/>
    </source>
</evidence>
<dbReference type="Pfam" id="PF06984">
    <property type="entry name" value="MRP-L47"/>
    <property type="match status" value="1"/>
</dbReference>
<dbReference type="PANTHER" id="PTHR21183">
    <property type="entry name" value="RIBOSOMAL PROTEIN L47, MITOCHONDRIAL-RELATED"/>
    <property type="match status" value="1"/>
</dbReference>
<accession>A0A1B9H4A8</accession>
<dbReference type="GO" id="GO:0005762">
    <property type="term" value="C:mitochondrial large ribosomal subunit"/>
    <property type="evidence" value="ECO:0007669"/>
    <property type="project" value="TreeGrafter"/>
</dbReference>
<dbReference type="InterPro" id="IPR038340">
    <property type="entry name" value="MRP-L47_sf"/>
</dbReference>
<dbReference type="GO" id="GO:0003735">
    <property type="term" value="F:structural constituent of ribosome"/>
    <property type="evidence" value="ECO:0007669"/>
    <property type="project" value="InterPro"/>
</dbReference>
<dbReference type="AlphaFoldDB" id="A0A1B9H4A8"/>
<reference evidence="9 10" key="1">
    <citation type="submission" date="2013-07" db="EMBL/GenBank/DDBJ databases">
        <title>The Genome Sequence of Cryptococcus heveanensis BCC8398.</title>
        <authorList>
            <consortium name="The Broad Institute Genome Sequencing Platform"/>
            <person name="Cuomo C."/>
            <person name="Litvintseva A."/>
            <person name="Chen Y."/>
            <person name="Heitman J."/>
            <person name="Sun S."/>
            <person name="Springer D."/>
            <person name="Dromer F."/>
            <person name="Young S.K."/>
            <person name="Zeng Q."/>
            <person name="Gargeya S."/>
            <person name="Fitzgerald M."/>
            <person name="Abouelleil A."/>
            <person name="Alvarado L."/>
            <person name="Berlin A.M."/>
            <person name="Chapman S.B."/>
            <person name="Dewar J."/>
            <person name="Goldberg J."/>
            <person name="Griggs A."/>
            <person name="Gujja S."/>
            <person name="Hansen M."/>
            <person name="Howarth C."/>
            <person name="Imamovic A."/>
            <person name="Larimer J."/>
            <person name="McCowan C."/>
            <person name="Murphy C."/>
            <person name="Pearson M."/>
            <person name="Priest M."/>
            <person name="Roberts A."/>
            <person name="Saif S."/>
            <person name="Shea T."/>
            <person name="Sykes S."/>
            <person name="Wortman J."/>
            <person name="Nusbaum C."/>
            <person name="Birren B."/>
        </authorList>
    </citation>
    <scope>NUCLEOTIDE SEQUENCE [LARGE SCALE GENOMIC DNA]</scope>
    <source>
        <strain evidence="9 10">BCC8398</strain>
    </source>
</reference>
<comment type="similarity">
    <text evidence="2">Belongs to the universal ribosomal protein uL29 family.</text>
</comment>
<feature type="compositionally biased region" description="Polar residues" evidence="8">
    <location>
        <begin position="27"/>
        <end position="36"/>
    </location>
</feature>
<feature type="region of interest" description="Disordered" evidence="8">
    <location>
        <begin position="1"/>
        <end position="98"/>
    </location>
</feature>